<reference evidence="1" key="1">
    <citation type="submission" date="2022-02" db="EMBL/GenBank/DDBJ databases">
        <authorList>
            <person name="Giguere J D."/>
        </authorList>
    </citation>
    <scope>NUCLEOTIDE SEQUENCE</scope>
    <source>
        <strain evidence="1">CCAP 1055/1</strain>
    </source>
</reference>
<name>A0A8J9TV66_PHATR</name>
<dbReference type="InterPro" id="IPR032675">
    <property type="entry name" value="LRR_dom_sf"/>
</dbReference>
<gene>
    <name evidence="1" type="ORF">PTTT1_LOCUS42132</name>
</gene>
<sequence>MAVRPQILTTLRQIDPIPVKLEIRKASLNFLADDTTEADGFFQELLLSVLTNTSIQKLTIYLENLHDLNTLASKRLETLWPVLCRLPSLYEVEIDGRHDCMPAHVLIRFLGCDNVDCFLHVRKLTLKNVAFIQEYELLPSLIVHLPRLQSLEDFSWRRFACVNMGREVRPLLLTIFALPRLKHIHLENLSRGVDHQELAPCINRLSSISSLQSLALLGFDFQEEISLSVASLLRQSTSLRSLTLGSTLTPKAGRRIFFALSENLTLEHLEIRCWSGWQRGHEASRAWRTLALVLCYQNTTISNIQVSFGSCNGRSSNPLSNHHWKKVKLYLEVNRKGLRRRPLSEDEGIFLPNMLATVAHSQSCLYQILRLNVHHLPNLKNPSN</sequence>
<dbReference type="Gene3D" id="3.80.10.10">
    <property type="entry name" value="Ribonuclease Inhibitor"/>
    <property type="match status" value="1"/>
</dbReference>
<protein>
    <submittedName>
        <fullName evidence="1">Uncharacterized protein</fullName>
    </submittedName>
</protein>
<proteinExistence type="predicted"/>
<dbReference type="EMBL" id="OU594945">
    <property type="protein sequence ID" value="CAG9289593.1"/>
    <property type="molecule type" value="Genomic_DNA"/>
</dbReference>
<dbReference type="Proteomes" id="UP000836788">
    <property type="component" value="Chromosome 4"/>
</dbReference>
<evidence type="ECO:0000313" key="1">
    <source>
        <dbReference type="EMBL" id="CAG9289593.1"/>
    </source>
</evidence>
<dbReference type="AlphaFoldDB" id="A0A8J9TV66"/>
<dbReference type="SUPFAM" id="SSF52047">
    <property type="entry name" value="RNI-like"/>
    <property type="match status" value="1"/>
</dbReference>
<organism evidence="1">
    <name type="scientific">Phaeodactylum tricornutum</name>
    <name type="common">Diatom</name>
    <dbReference type="NCBI Taxonomy" id="2850"/>
    <lineage>
        <taxon>Eukaryota</taxon>
        <taxon>Sar</taxon>
        <taxon>Stramenopiles</taxon>
        <taxon>Ochrophyta</taxon>
        <taxon>Bacillariophyta</taxon>
        <taxon>Bacillariophyceae</taxon>
        <taxon>Bacillariophycidae</taxon>
        <taxon>Naviculales</taxon>
        <taxon>Phaeodactylaceae</taxon>
        <taxon>Phaeodactylum</taxon>
    </lineage>
</organism>
<accession>A0A8J9TV66</accession>